<dbReference type="PANTHER" id="PTHR46033">
    <property type="entry name" value="PROTEIN MAIN-LIKE 2"/>
    <property type="match status" value="1"/>
</dbReference>
<organism evidence="2 3">
    <name type="scientific">Arachis hypogaea</name>
    <name type="common">Peanut</name>
    <dbReference type="NCBI Taxonomy" id="3818"/>
    <lineage>
        <taxon>Eukaryota</taxon>
        <taxon>Viridiplantae</taxon>
        <taxon>Streptophyta</taxon>
        <taxon>Embryophyta</taxon>
        <taxon>Tracheophyta</taxon>
        <taxon>Spermatophyta</taxon>
        <taxon>Magnoliopsida</taxon>
        <taxon>eudicotyledons</taxon>
        <taxon>Gunneridae</taxon>
        <taxon>Pentapetalae</taxon>
        <taxon>rosids</taxon>
        <taxon>fabids</taxon>
        <taxon>Fabales</taxon>
        <taxon>Fabaceae</taxon>
        <taxon>Papilionoideae</taxon>
        <taxon>50 kb inversion clade</taxon>
        <taxon>dalbergioids sensu lato</taxon>
        <taxon>Dalbergieae</taxon>
        <taxon>Pterocarpus clade</taxon>
        <taxon>Arachis</taxon>
    </lineage>
</organism>
<dbReference type="GO" id="GO:0010073">
    <property type="term" value="P:meristem maintenance"/>
    <property type="evidence" value="ECO:0007669"/>
    <property type="project" value="InterPro"/>
</dbReference>
<dbReference type="PANTHER" id="PTHR46033:SF8">
    <property type="entry name" value="PROTEIN MAINTENANCE OF MERISTEMS-LIKE"/>
    <property type="match status" value="1"/>
</dbReference>
<dbReference type="Proteomes" id="UP000289738">
    <property type="component" value="Chromosome A02"/>
</dbReference>
<keyword evidence="3" id="KW-1185">Reference proteome</keyword>
<comment type="caution">
    <text evidence="2">The sequence shown here is derived from an EMBL/GenBank/DDBJ whole genome shotgun (WGS) entry which is preliminary data.</text>
</comment>
<accession>A0A445EH05</accession>
<gene>
    <name evidence="2" type="ORF">Ahy_A02g009357</name>
</gene>
<reference evidence="2 3" key="1">
    <citation type="submission" date="2019-01" db="EMBL/GenBank/DDBJ databases">
        <title>Sequencing of cultivated peanut Arachis hypogaea provides insights into genome evolution and oil improvement.</title>
        <authorList>
            <person name="Chen X."/>
        </authorList>
    </citation>
    <scope>NUCLEOTIDE SEQUENCE [LARGE SCALE GENOMIC DNA]</scope>
    <source>
        <strain evidence="3">cv. Fuhuasheng</strain>
        <tissue evidence="2">Leaves</tissue>
    </source>
</reference>
<evidence type="ECO:0000313" key="2">
    <source>
        <dbReference type="EMBL" id="RYR74632.1"/>
    </source>
</evidence>
<protein>
    <recommendedName>
        <fullName evidence="1">Aminotransferase-like plant mobile domain-containing protein</fullName>
    </recommendedName>
</protein>
<name>A0A445EH05_ARAHY</name>
<dbReference type="AlphaFoldDB" id="A0A445EH05"/>
<evidence type="ECO:0000313" key="3">
    <source>
        <dbReference type="Proteomes" id="UP000289738"/>
    </source>
</evidence>
<dbReference type="InterPro" id="IPR044824">
    <property type="entry name" value="MAIN-like"/>
</dbReference>
<proteinExistence type="predicted"/>
<evidence type="ECO:0000259" key="1">
    <source>
        <dbReference type="Pfam" id="PF10536"/>
    </source>
</evidence>
<dbReference type="Pfam" id="PF10536">
    <property type="entry name" value="PMD"/>
    <property type="match status" value="1"/>
</dbReference>
<sequence length="309" mass="36237">MTVHFTWFHERFRVLPANVIEDTVRIYARTYIMMLLSTQLFGDKSVNRVHIRWLRFVANLDDMGSYSLGSAALVWLYRCMCRVTNRHITNLAGPLHLLQSWIFCLFSLLRPTGFDNFSFPLVSRWAAYLPLNNGKDQRVINYRLALDRLTARDIVWEPYSALDVLAVVHPKILTEEHYRLWRAVISLIYFAIIEWHQVDSLVPQLGGGPFLGATFADPRHVEILTEAFQRGSSQAPQRSQLPDMPDNRRVERRHRIGTRDTGREWRWLDDMMQEDDAGGDDGGIDEHRVRQAITRRRGLGAWYPDWWWN</sequence>
<dbReference type="EMBL" id="SDMP01000002">
    <property type="protein sequence ID" value="RYR74632.1"/>
    <property type="molecule type" value="Genomic_DNA"/>
</dbReference>
<dbReference type="InterPro" id="IPR019557">
    <property type="entry name" value="AminoTfrase-like_pln_mobile"/>
</dbReference>
<feature type="domain" description="Aminotransferase-like plant mobile" evidence="1">
    <location>
        <begin position="4"/>
        <end position="206"/>
    </location>
</feature>